<evidence type="ECO:0000313" key="3">
    <source>
        <dbReference type="Proteomes" id="UP000321424"/>
    </source>
</evidence>
<keyword evidence="3" id="KW-1185">Reference proteome</keyword>
<dbReference type="OrthoDB" id="4565290at2"/>
<evidence type="ECO:0000256" key="1">
    <source>
        <dbReference type="SAM" id="Coils"/>
    </source>
</evidence>
<proteinExistence type="predicted"/>
<reference evidence="2 3" key="1">
    <citation type="submission" date="2019-07" db="EMBL/GenBank/DDBJ databases">
        <title>Whole genome shotgun sequence of Nocardia ninae NBRC 108245.</title>
        <authorList>
            <person name="Hosoyama A."/>
            <person name="Uohara A."/>
            <person name="Ohji S."/>
            <person name="Ichikawa N."/>
        </authorList>
    </citation>
    <scope>NUCLEOTIDE SEQUENCE [LARGE SCALE GENOMIC DNA]</scope>
    <source>
        <strain evidence="2 3">NBRC 108245</strain>
    </source>
</reference>
<organism evidence="2 3">
    <name type="scientific">Nocardia ninae NBRC 108245</name>
    <dbReference type="NCBI Taxonomy" id="1210091"/>
    <lineage>
        <taxon>Bacteria</taxon>
        <taxon>Bacillati</taxon>
        <taxon>Actinomycetota</taxon>
        <taxon>Actinomycetes</taxon>
        <taxon>Mycobacteriales</taxon>
        <taxon>Nocardiaceae</taxon>
        <taxon>Nocardia</taxon>
    </lineage>
</organism>
<evidence type="ECO:0000313" key="2">
    <source>
        <dbReference type="EMBL" id="GEM37380.1"/>
    </source>
</evidence>
<name>A0A511M9R4_9NOCA</name>
<sequence length="99" mass="11040">MLPAILATVATLLSALAVALITYYGGRLPSLESQRSDFNSVLQPLRDEIRDLRDRVASLEGKLATTERKYRIALKYVAVLLERCTPPVPPVPQDIYEDL</sequence>
<dbReference type="Proteomes" id="UP000321424">
    <property type="component" value="Unassembled WGS sequence"/>
</dbReference>
<accession>A0A511M9R4</accession>
<keyword evidence="1" id="KW-0175">Coiled coil</keyword>
<protein>
    <submittedName>
        <fullName evidence="2">Uncharacterized protein</fullName>
    </submittedName>
</protein>
<dbReference type="AlphaFoldDB" id="A0A511M9R4"/>
<gene>
    <name evidence="2" type="ORF">NN4_18990</name>
</gene>
<comment type="caution">
    <text evidence="2">The sequence shown here is derived from an EMBL/GenBank/DDBJ whole genome shotgun (WGS) entry which is preliminary data.</text>
</comment>
<dbReference type="RefSeq" id="WP_147129525.1">
    <property type="nucleotide sequence ID" value="NZ_BJXA01000009.1"/>
</dbReference>
<feature type="coiled-coil region" evidence="1">
    <location>
        <begin position="42"/>
        <end position="69"/>
    </location>
</feature>
<dbReference type="EMBL" id="BJXA01000009">
    <property type="protein sequence ID" value="GEM37380.1"/>
    <property type="molecule type" value="Genomic_DNA"/>
</dbReference>